<dbReference type="Gene3D" id="3.40.50.300">
    <property type="entry name" value="P-loop containing nucleotide triphosphate hydrolases"/>
    <property type="match status" value="1"/>
</dbReference>
<dbReference type="InterPro" id="IPR027417">
    <property type="entry name" value="P-loop_NTPase"/>
</dbReference>
<sequence>MAQWDRALAFAEGSKGLAPQNAGAHIKTMSEQQSIAVSALREFRMYHVSMALQSCGLAPSRTALQNIICGLTVRVRAKGEAKEPGMRRIETLGVEGYEDKSPQELSGSMCQRVGLARAPCA</sequence>
<name>A0A8J2ZL04_9RHOB</name>
<comment type="caution">
    <text evidence="1">The sequence shown here is derived from an EMBL/GenBank/DDBJ whole genome shotgun (WGS) entry which is preliminary data.</text>
</comment>
<protein>
    <submittedName>
        <fullName evidence="1">Uncharacterized protein</fullName>
    </submittedName>
</protein>
<dbReference type="SUPFAM" id="SSF52540">
    <property type="entry name" value="P-loop containing nucleoside triphosphate hydrolases"/>
    <property type="match status" value="1"/>
</dbReference>
<dbReference type="PANTHER" id="PTHR43869:SF1">
    <property type="entry name" value="GLYCINE BETAINE_PROLINE BETAINE TRANSPORT SYSTEM ATP-BINDING PROTEIN PROV"/>
    <property type="match status" value="1"/>
</dbReference>
<accession>A0A8J2ZL04</accession>
<reference evidence="1" key="1">
    <citation type="journal article" date="2014" name="Int. J. Syst. Evol. Microbiol.">
        <title>Complete genome sequence of Corynebacterium casei LMG S-19264T (=DSM 44701T), isolated from a smear-ripened cheese.</title>
        <authorList>
            <consortium name="US DOE Joint Genome Institute (JGI-PGF)"/>
            <person name="Walter F."/>
            <person name="Albersmeier A."/>
            <person name="Kalinowski J."/>
            <person name="Ruckert C."/>
        </authorList>
    </citation>
    <scope>NUCLEOTIDE SEQUENCE</scope>
    <source>
        <strain evidence="1">CGMCC 1.15762</strain>
    </source>
</reference>
<evidence type="ECO:0000313" key="2">
    <source>
        <dbReference type="Proteomes" id="UP000617145"/>
    </source>
</evidence>
<dbReference type="AlphaFoldDB" id="A0A8J2ZL04"/>
<dbReference type="PANTHER" id="PTHR43869">
    <property type="entry name" value="GLYCINE BETAINE/PROLINE BETAINE TRANSPORT SYSTEM ATP-BINDING PROTEIN PROV"/>
    <property type="match status" value="1"/>
</dbReference>
<dbReference type="Proteomes" id="UP000617145">
    <property type="component" value="Unassembled WGS sequence"/>
</dbReference>
<keyword evidence="2" id="KW-1185">Reference proteome</keyword>
<dbReference type="InterPro" id="IPR051921">
    <property type="entry name" value="ABC_osmolyte_uptake_ATP-bind"/>
</dbReference>
<dbReference type="EMBL" id="BMJV01000005">
    <property type="protein sequence ID" value="GGG76464.1"/>
    <property type="molecule type" value="Genomic_DNA"/>
</dbReference>
<organism evidence="1 2">
    <name type="scientific">Salipiger pallidus</name>
    <dbReference type="NCBI Taxonomy" id="1775170"/>
    <lineage>
        <taxon>Bacteria</taxon>
        <taxon>Pseudomonadati</taxon>
        <taxon>Pseudomonadota</taxon>
        <taxon>Alphaproteobacteria</taxon>
        <taxon>Rhodobacterales</taxon>
        <taxon>Roseobacteraceae</taxon>
        <taxon>Salipiger</taxon>
    </lineage>
</organism>
<proteinExistence type="predicted"/>
<gene>
    <name evidence="1" type="ORF">GCM10011415_26490</name>
</gene>
<evidence type="ECO:0000313" key="1">
    <source>
        <dbReference type="EMBL" id="GGG76464.1"/>
    </source>
</evidence>
<reference evidence="1" key="2">
    <citation type="submission" date="2020-09" db="EMBL/GenBank/DDBJ databases">
        <authorList>
            <person name="Sun Q."/>
            <person name="Zhou Y."/>
        </authorList>
    </citation>
    <scope>NUCLEOTIDE SEQUENCE</scope>
    <source>
        <strain evidence="1">CGMCC 1.15762</strain>
    </source>
</reference>